<keyword evidence="2" id="KW-1185">Reference proteome</keyword>
<comment type="caution">
    <text evidence="1">The sequence shown here is derived from an EMBL/GenBank/DDBJ whole genome shotgun (WGS) entry which is preliminary data.</text>
</comment>
<reference evidence="1 2" key="1">
    <citation type="submission" date="2021-05" db="EMBL/GenBank/DDBJ databases">
        <title>The draft genome of Geobacter chapellei DSM 13688.</title>
        <authorList>
            <person name="Xu Z."/>
            <person name="Masuda Y."/>
            <person name="Itoh H."/>
            <person name="Senoo K."/>
        </authorList>
    </citation>
    <scope>NUCLEOTIDE SEQUENCE [LARGE SCALE GENOMIC DNA]</scope>
    <source>
        <strain evidence="1 2">DSM 13688</strain>
    </source>
</reference>
<dbReference type="InterPro" id="IPR011204">
    <property type="entry name" value="Virulence_RhuM-like"/>
</dbReference>
<name>A0ABS5UCT1_9BACT</name>
<proteinExistence type="predicted"/>
<dbReference type="Proteomes" id="UP000784128">
    <property type="component" value="Unassembled WGS sequence"/>
</dbReference>
<sequence>MTKGELIIYTTDDGNVAMQLRVEDGTVWMSQMEMTELFQSSKQNVSLHIKNILEEGELKEEATVKESLTVQIEGTREVKRQVQLYNLDMILAVGYRVRSQRGTQFRQWATSTLHEYLVKGFVMDDKRLKEPGGWDYFDELLERIRDIRASEKRFYQKVRDIFATSIDYNPKSDDAQLFFKKVQNKMLWAITGHTAPEIISGRSNPALPNMGVMSWEGGRVRKKDVTIAKNYLNHDEIEELNRIVTMYLDYAEDQAKRRKRMTMQEWSERLDAFLSFNERNVLTHAGHLKSVVAEKLVLGRYEEFDAKRRESERLAADDQDTDELEQLKKITLSRKKEANSAFAS</sequence>
<dbReference type="PIRSF" id="PIRSF015268">
    <property type="entry name" value="Virulence_RhuM"/>
    <property type="match status" value="1"/>
</dbReference>
<dbReference type="EMBL" id="JAHDYS010000023">
    <property type="protein sequence ID" value="MBT1073484.1"/>
    <property type="molecule type" value="Genomic_DNA"/>
</dbReference>
<dbReference type="Pfam" id="PF13310">
    <property type="entry name" value="Virulence_RhuM"/>
    <property type="match status" value="1"/>
</dbReference>
<organism evidence="1 2">
    <name type="scientific">Pelotalea chapellei</name>
    <dbReference type="NCBI Taxonomy" id="44671"/>
    <lineage>
        <taxon>Bacteria</taxon>
        <taxon>Pseudomonadati</taxon>
        <taxon>Thermodesulfobacteriota</taxon>
        <taxon>Desulfuromonadia</taxon>
        <taxon>Geobacterales</taxon>
        <taxon>Geobacteraceae</taxon>
        <taxon>Pelotalea</taxon>
    </lineage>
</organism>
<dbReference type="PANTHER" id="PTHR35810:SF1">
    <property type="entry name" value="CYTOPLASMIC PROTEIN"/>
    <property type="match status" value="1"/>
</dbReference>
<accession>A0ABS5UCT1</accession>
<dbReference type="PANTHER" id="PTHR35810">
    <property type="entry name" value="CYTOPLASMIC PROTEIN-RELATED"/>
    <property type="match status" value="1"/>
</dbReference>
<evidence type="ECO:0000313" key="2">
    <source>
        <dbReference type="Proteomes" id="UP000784128"/>
    </source>
</evidence>
<dbReference type="RefSeq" id="WP_214301570.1">
    <property type="nucleotide sequence ID" value="NZ_JAHDYS010000023.1"/>
</dbReference>
<evidence type="ECO:0000313" key="1">
    <source>
        <dbReference type="EMBL" id="MBT1073484.1"/>
    </source>
</evidence>
<gene>
    <name evidence="1" type="ORF">KJB30_16985</name>
</gene>
<protein>
    <submittedName>
        <fullName evidence="1">Virulence RhuM family protein</fullName>
    </submittedName>
</protein>